<keyword evidence="4 6" id="KW-1133">Transmembrane helix</keyword>
<dbReference type="SUPFAM" id="SSF49899">
    <property type="entry name" value="Concanavalin A-like lectins/glucanases"/>
    <property type="match status" value="1"/>
</dbReference>
<dbReference type="Gene3D" id="2.60.120.200">
    <property type="match status" value="1"/>
</dbReference>
<dbReference type="GO" id="GO:0030134">
    <property type="term" value="C:COPII-coated ER to Golgi transport vesicle"/>
    <property type="evidence" value="ECO:0007669"/>
    <property type="project" value="TreeGrafter"/>
</dbReference>
<dbReference type="PANTHER" id="PTHR12223">
    <property type="entry name" value="VESICULAR MANNOSE-BINDING LECTIN"/>
    <property type="match status" value="1"/>
</dbReference>
<evidence type="ECO:0000256" key="1">
    <source>
        <dbReference type="ARBA" id="ARBA00004479"/>
    </source>
</evidence>
<dbReference type="EMBL" id="UZAE01013356">
    <property type="protein sequence ID" value="VDO09455.1"/>
    <property type="molecule type" value="Genomic_DNA"/>
</dbReference>
<dbReference type="GO" id="GO:0005789">
    <property type="term" value="C:endoplasmic reticulum membrane"/>
    <property type="evidence" value="ECO:0007669"/>
    <property type="project" value="TreeGrafter"/>
</dbReference>
<dbReference type="GO" id="GO:0005793">
    <property type="term" value="C:endoplasmic reticulum-Golgi intermediate compartment"/>
    <property type="evidence" value="ECO:0007669"/>
    <property type="project" value="TreeGrafter"/>
</dbReference>
<dbReference type="GO" id="GO:0005537">
    <property type="term" value="F:D-mannose binding"/>
    <property type="evidence" value="ECO:0007669"/>
    <property type="project" value="TreeGrafter"/>
</dbReference>
<evidence type="ECO:0000256" key="7">
    <source>
        <dbReference type="SAM" id="SignalP"/>
    </source>
</evidence>
<feature type="transmembrane region" description="Helical" evidence="6">
    <location>
        <begin position="281"/>
        <end position="302"/>
    </location>
</feature>
<dbReference type="InterPro" id="IPR051136">
    <property type="entry name" value="Intracellular_Lectin-GPT"/>
</dbReference>
<dbReference type="GO" id="GO:0000139">
    <property type="term" value="C:Golgi membrane"/>
    <property type="evidence" value="ECO:0007669"/>
    <property type="project" value="TreeGrafter"/>
</dbReference>
<dbReference type="GO" id="GO:0006888">
    <property type="term" value="P:endoplasmic reticulum to Golgi vesicle-mediated transport"/>
    <property type="evidence" value="ECO:0007669"/>
    <property type="project" value="TreeGrafter"/>
</dbReference>
<accession>A0A0R3TTM0</accession>
<dbReference type="InterPro" id="IPR005052">
    <property type="entry name" value="Lectin_leg"/>
</dbReference>
<reference evidence="11" key="1">
    <citation type="submission" date="2017-02" db="UniProtKB">
        <authorList>
            <consortium name="WormBaseParasite"/>
        </authorList>
    </citation>
    <scope>IDENTIFICATION</scope>
</reference>
<feature type="domain" description="L-type lectin-like" evidence="8">
    <location>
        <begin position="1"/>
        <end position="240"/>
    </location>
</feature>
<evidence type="ECO:0000313" key="11">
    <source>
        <dbReference type="WBParaSite" id="HNAJ_0001107201-mRNA-1"/>
    </source>
</evidence>
<keyword evidence="10" id="KW-1185">Reference proteome</keyword>
<dbReference type="WBParaSite" id="HNAJ_0001107201-mRNA-1">
    <property type="protein sequence ID" value="HNAJ_0001107201-mRNA-1"/>
    <property type="gene ID" value="HNAJ_0001107201"/>
</dbReference>
<reference evidence="9 10" key="2">
    <citation type="submission" date="2018-11" db="EMBL/GenBank/DDBJ databases">
        <authorList>
            <consortium name="Pathogen Informatics"/>
        </authorList>
    </citation>
    <scope>NUCLEOTIDE SEQUENCE [LARGE SCALE GENOMIC DNA]</scope>
</reference>
<feature type="signal peptide" evidence="7">
    <location>
        <begin position="1"/>
        <end position="18"/>
    </location>
</feature>
<keyword evidence="5 6" id="KW-0472">Membrane</keyword>
<sequence>MKYPWLLICISIFSFVQCQHFQRRDHSLVPPYSGGWSTYGTTMVSPSIVRLTGDQKGSTAGIFNYYALHSRDWEVVINFKVSGSKGTLFGDGFAFWYTATHIKPGSALGAEGTFRGLGIFYDTYSNHNGEHGHDHPYVSAMVSNGSITYDHDRDGTQTQLAGCHSPFRNKDHRTLTRITYTKNTLSVCYVDMDINNQNEWTNCFSVKGVHLPTGYFLGISAATGDLTDTHDILFLKTYDLGLQYSEEELLEDRSMIEPYAESATPPREHVPDEHRTSIWTIFLYIILTIFIFCCCVVGYMVYTNNQRRKRRLY</sequence>
<keyword evidence="2 6" id="KW-0812">Transmembrane</keyword>
<dbReference type="Pfam" id="PF03388">
    <property type="entry name" value="Lectin_leg-like"/>
    <property type="match status" value="1"/>
</dbReference>
<evidence type="ECO:0000256" key="4">
    <source>
        <dbReference type="ARBA" id="ARBA00022989"/>
    </source>
</evidence>
<keyword evidence="3 7" id="KW-0732">Signal</keyword>
<gene>
    <name evidence="9" type="ORF">HNAJ_LOCUS11062</name>
</gene>
<feature type="chain" id="PRO_5043132069" evidence="7">
    <location>
        <begin position="19"/>
        <end position="313"/>
    </location>
</feature>
<evidence type="ECO:0000256" key="3">
    <source>
        <dbReference type="ARBA" id="ARBA00022729"/>
    </source>
</evidence>
<dbReference type="PANTHER" id="PTHR12223:SF45">
    <property type="entry name" value="RE50040P"/>
    <property type="match status" value="1"/>
</dbReference>
<organism evidence="11">
    <name type="scientific">Rodentolepis nana</name>
    <name type="common">Dwarf tapeworm</name>
    <name type="synonym">Hymenolepis nana</name>
    <dbReference type="NCBI Taxonomy" id="102285"/>
    <lineage>
        <taxon>Eukaryota</taxon>
        <taxon>Metazoa</taxon>
        <taxon>Spiralia</taxon>
        <taxon>Lophotrochozoa</taxon>
        <taxon>Platyhelminthes</taxon>
        <taxon>Cestoda</taxon>
        <taxon>Eucestoda</taxon>
        <taxon>Cyclophyllidea</taxon>
        <taxon>Hymenolepididae</taxon>
        <taxon>Rodentolepis</taxon>
    </lineage>
</organism>
<dbReference type="OrthoDB" id="270293at2759"/>
<proteinExistence type="predicted"/>
<dbReference type="PROSITE" id="PS51328">
    <property type="entry name" value="L_LECTIN_LIKE"/>
    <property type="match status" value="1"/>
</dbReference>
<dbReference type="AlphaFoldDB" id="A0A0R3TTM0"/>
<protein>
    <submittedName>
        <fullName evidence="11">L-type lectin-like domain-containing protein</fullName>
    </submittedName>
</protein>
<evidence type="ECO:0000259" key="8">
    <source>
        <dbReference type="PROSITE" id="PS51328"/>
    </source>
</evidence>
<evidence type="ECO:0000256" key="6">
    <source>
        <dbReference type="SAM" id="Phobius"/>
    </source>
</evidence>
<comment type="subcellular location">
    <subcellularLocation>
        <location evidence="1">Membrane</location>
        <topology evidence="1">Single-pass type I membrane protein</topology>
    </subcellularLocation>
</comment>
<evidence type="ECO:0000256" key="2">
    <source>
        <dbReference type="ARBA" id="ARBA00022692"/>
    </source>
</evidence>
<evidence type="ECO:0000256" key="5">
    <source>
        <dbReference type="ARBA" id="ARBA00023136"/>
    </source>
</evidence>
<dbReference type="Proteomes" id="UP000278807">
    <property type="component" value="Unassembled WGS sequence"/>
</dbReference>
<dbReference type="InterPro" id="IPR013320">
    <property type="entry name" value="ConA-like_dom_sf"/>
</dbReference>
<evidence type="ECO:0000313" key="9">
    <source>
        <dbReference type="EMBL" id="VDO09455.1"/>
    </source>
</evidence>
<dbReference type="STRING" id="102285.A0A0R3TTM0"/>
<name>A0A0R3TTM0_RODNA</name>
<evidence type="ECO:0000313" key="10">
    <source>
        <dbReference type="Proteomes" id="UP000278807"/>
    </source>
</evidence>